<dbReference type="EMBL" id="BMAV01014812">
    <property type="protein sequence ID" value="GFY63517.1"/>
    <property type="molecule type" value="Genomic_DNA"/>
</dbReference>
<gene>
    <name evidence="1" type="ORF">TNIN_2131</name>
</gene>
<accession>A0A8X7CFZ5</accession>
<dbReference type="AlphaFoldDB" id="A0A8X7CFZ5"/>
<organism evidence="1 2">
    <name type="scientific">Trichonephila inaurata madagascariensis</name>
    <dbReference type="NCBI Taxonomy" id="2747483"/>
    <lineage>
        <taxon>Eukaryota</taxon>
        <taxon>Metazoa</taxon>
        <taxon>Ecdysozoa</taxon>
        <taxon>Arthropoda</taxon>
        <taxon>Chelicerata</taxon>
        <taxon>Arachnida</taxon>
        <taxon>Araneae</taxon>
        <taxon>Araneomorphae</taxon>
        <taxon>Entelegynae</taxon>
        <taxon>Araneoidea</taxon>
        <taxon>Nephilidae</taxon>
        <taxon>Trichonephila</taxon>
        <taxon>Trichonephila inaurata</taxon>
    </lineage>
</organism>
<evidence type="ECO:0000313" key="2">
    <source>
        <dbReference type="Proteomes" id="UP000886998"/>
    </source>
</evidence>
<evidence type="ECO:0000313" key="1">
    <source>
        <dbReference type="EMBL" id="GFY63517.1"/>
    </source>
</evidence>
<comment type="caution">
    <text evidence="1">The sequence shown here is derived from an EMBL/GenBank/DDBJ whole genome shotgun (WGS) entry which is preliminary data.</text>
</comment>
<proteinExistence type="predicted"/>
<dbReference type="Proteomes" id="UP000886998">
    <property type="component" value="Unassembled WGS sequence"/>
</dbReference>
<keyword evidence="2" id="KW-1185">Reference proteome</keyword>
<protein>
    <submittedName>
        <fullName evidence="1">Uncharacterized protein</fullName>
    </submittedName>
</protein>
<name>A0A8X7CFZ5_9ARAC</name>
<reference evidence="1" key="1">
    <citation type="submission" date="2020-08" db="EMBL/GenBank/DDBJ databases">
        <title>Multicomponent nature underlies the extraordinary mechanical properties of spider dragline silk.</title>
        <authorList>
            <person name="Kono N."/>
            <person name="Nakamura H."/>
            <person name="Mori M."/>
            <person name="Yoshida Y."/>
            <person name="Ohtoshi R."/>
            <person name="Malay A.D."/>
            <person name="Moran D.A.P."/>
            <person name="Tomita M."/>
            <person name="Numata K."/>
            <person name="Arakawa K."/>
        </authorList>
    </citation>
    <scope>NUCLEOTIDE SEQUENCE</scope>
</reference>
<sequence>MPGRQELVFSSMTQRVEAANYGRVAHELSCPPKIAPFPRSPGLKTILNLVFRNGMAQKFCSKRGKLPTKFPKTLEMVILSYCCAPHWVPPKPSRTCGGKKSVV</sequence>